<dbReference type="AlphaFoldDB" id="A0A098Q0G4"/>
<proteinExistence type="predicted"/>
<evidence type="ECO:0000313" key="1">
    <source>
        <dbReference type="EMBL" id="KGE52298.1"/>
    </source>
</evidence>
<evidence type="ECO:0000313" key="2">
    <source>
        <dbReference type="Proteomes" id="UP000028012"/>
    </source>
</evidence>
<reference evidence="1 2" key="1">
    <citation type="submission" date="2014-09" db="EMBL/GenBank/DDBJ databases">
        <title>A draft genome sequence for Xanthomonas axonopodis pv. vasculorum NCPPB 900.</title>
        <authorList>
            <person name="Harrison J."/>
            <person name="Studholme D.J."/>
        </authorList>
    </citation>
    <scope>NUCLEOTIDE SEQUENCE [LARGE SCALE GENOMIC DNA]</scope>
    <source>
        <strain evidence="1 2">NCPPB 900</strain>
    </source>
</reference>
<sequence length="59" mass="6734">MQVNPQGTVTDVTVTTAEGVGLKLRDRAIAAGYLSLFFPDKRRERTPLLWRRELSFEPE</sequence>
<dbReference type="EMBL" id="JPHD02000068">
    <property type="protein sequence ID" value="KGE52298.1"/>
    <property type="molecule type" value="Genomic_DNA"/>
</dbReference>
<dbReference type="HOGENOM" id="CLU_2958593_0_0_6"/>
<dbReference type="Proteomes" id="UP000028012">
    <property type="component" value="Unassembled WGS sequence"/>
</dbReference>
<comment type="caution">
    <text evidence="1">The sequence shown here is derived from an EMBL/GenBank/DDBJ whole genome shotgun (WGS) entry which is preliminary data.</text>
</comment>
<name>A0A098Q0G4_9XANT</name>
<protein>
    <recommendedName>
        <fullName evidence="3">TonB C-terminal domain-containing protein</fullName>
    </recommendedName>
</protein>
<gene>
    <name evidence="1" type="ORF">GW15_0209050</name>
</gene>
<organism evidence="1 2">
    <name type="scientific">Xanthomonas axonopodis pv. vasculorum</name>
    <dbReference type="NCBI Taxonomy" id="325777"/>
    <lineage>
        <taxon>Bacteria</taxon>
        <taxon>Pseudomonadati</taxon>
        <taxon>Pseudomonadota</taxon>
        <taxon>Gammaproteobacteria</taxon>
        <taxon>Lysobacterales</taxon>
        <taxon>Lysobacteraceae</taxon>
        <taxon>Xanthomonas</taxon>
    </lineage>
</organism>
<evidence type="ECO:0008006" key="3">
    <source>
        <dbReference type="Google" id="ProtNLM"/>
    </source>
</evidence>
<accession>A0A098Q0G4</accession>